<proteinExistence type="predicted"/>
<name>A0AAW9Z349_9STAP</name>
<sequence length="138" mass="16343">MVKIKTKKEMTLPELIEWAWKNGIKNEEFTGSRGGRIYFYETSYEASWVGIKEPTFVEPKETFEVEIEEEITEYTKIPRLIEVYEYDGRLSAYLNTKMPIKKVLNDSQNDPLYVPIAFYMLNDDMTMTLLWKDGEMVE</sequence>
<dbReference type="Proteomes" id="UP000646308">
    <property type="component" value="Unassembled WGS sequence"/>
</dbReference>
<reference evidence="1" key="1">
    <citation type="submission" date="2019-11" db="EMBL/GenBank/DDBJ databases">
        <title>Whole genome comparisons of Staphylococcus agnetis isolates from cattle and chickens.</title>
        <authorList>
            <person name="Rhoads D."/>
            <person name="Shwani A."/>
            <person name="Adkins P."/>
            <person name="Calcutt M."/>
            <person name="Middleton J."/>
        </authorList>
    </citation>
    <scope>NUCLEOTIDE SEQUENCE</scope>
    <source>
        <strain evidence="1">1387</strain>
    </source>
</reference>
<accession>A0AAW9Z349</accession>
<comment type="caution">
    <text evidence="1">The sequence shown here is derived from an EMBL/GenBank/DDBJ whole genome shotgun (WGS) entry which is preliminary data.</text>
</comment>
<organism evidence="1 2">
    <name type="scientific">Staphylococcus agnetis</name>
    <dbReference type="NCBI Taxonomy" id="985762"/>
    <lineage>
        <taxon>Bacteria</taxon>
        <taxon>Bacillati</taxon>
        <taxon>Bacillota</taxon>
        <taxon>Bacilli</taxon>
        <taxon>Bacillales</taxon>
        <taxon>Staphylococcaceae</taxon>
        <taxon>Staphylococcus</taxon>
    </lineage>
</organism>
<gene>
    <name evidence="1" type="ORF">GLV84_09635</name>
</gene>
<dbReference type="EMBL" id="WMFL01000081">
    <property type="protein sequence ID" value="NJI03087.1"/>
    <property type="molecule type" value="Genomic_DNA"/>
</dbReference>
<evidence type="ECO:0000313" key="2">
    <source>
        <dbReference type="Proteomes" id="UP000646308"/>
    </source>
</evidence>
<protein>
    <recommendedName>
        <fullName evidence="3">DUF1642 domain-containing protein</fullName>
    </recommendedName>
</protein>
<dbReference type="AlphaFoldDB" id="A0AAW9Z349"/>
<evidence type="ECO:0000313" key="1">
    <source>
        <dbReference type="EMBL" id="NJI03087.1"/>
    </source>
</evidence>
<evidence type="ECO:0008006" key="3">
    <source>
        <dbReference type="Google" id="ProtNLM"/>
    </source>
</evidence>
<dbReference type="RefSeq" id="WP_165805160.1">
    <property type="nucleotide sequence ID" value="NZ_WMFL01000081.1"/>
</dbReference>